<dbReference type="EnsemblPlants" id="evm.model.07.1741">
    <property type="protein sequence ID" value="cds.evm.model.07.1741"/>
    <property type="gene ID" value="evm.TU.07.1741"/>
</dbReference>
<proteinExistence type="predicted"/>
<dbReference type="OMA" id="IAWDSIC"/>
<name>A0A803Q3R3_CANSA</name>
<reference evidence="1" key="1">
    <citation type="submission" date="2018-11" db="EMBL/GenBank/DDBJ databases">
        <authorList>
            <person name="Grassa J C."/>
        </authorList>
    </citation>
    <scope>NUCLEOTIDE SEQUENCE [LARGE SCALE GENOMIC DNA]</scope>
</reference>
<keyword evidence="2" id="KW-1185">Reference proteome</keyword>
<dbReference type="PANTHER" id="PTHR33116">
    <property type="entry name" value="REVERSE TRANSCRIPTASE ZINC-BINDING DOMAIN-CONTAINING PROTEIN-RELATED-RELATED"/>
    <property type="match status" value="1"/>
</dbReference>
<dbReference type="PANTHER" id="PTHR33116:SF78">
    <property type="entry name" value="OS12G0587133 PROTEIN"/>
    <property type="match status" value="1"/>
</dbReference>
<accession>A0A803Q3R3</accession>
<dbReference type="Proteomes" id="UP000596661">
    <property type="component" value="Chromosome 7"/>
</dbReference>
<dbReference type="EMBL" id="UZAU01000675">
    <property type="status" value="NOT_ANNOTATED_CDS"/>
    <property type="molecule type" value="Genomic_DNA"/>
</dbReference>
<organism evidence="1 2">
    <name type="scientific">Cannabis sativa</name>
    <name type="common">Hemp</name>
    <name type="synonym">Marijuana</name>
    <dbReference type="NCBI Taxonomy" id="3483"/>
    <lineage>
        <taxon>Eukaryota</taxon>
        <taxon>Viridiplantae</taxon>
        <taxon>Streptophyta</taxon>
        <taxon>Embryophyta</taxon>
        <taxon>Tracheophyta</taxon>
        <taxon>Spermatophyta</taxon>
        <taxon>Magnoliopsida</taxon>
        <taxon>eudicotyledons</taxon>
        <taxon>Gunneridae</taxon>
        <taxon>Pentapetalae</taxon>
        <taxon>rosids</taxon>
        <taxon>fabids</taxon>
        <taxon>Rosales</taxon>
        <taxon>Cannabaceae</taxon>
        <taxon>Cannabis</taxon>
    </lineage>
</organism>
<evidence type="ECO:0000313" key="1">
    <source>
        <dbReference type="EnsemblPlants" id="cds.evm.model.07.1741"/>
    </source>
</evidence>
<sequence>MPIYAMSTSKIPLSTCRELDSLMRKYWWIGNVDKSRFLALKAWDQICQPKASGGLRLRKCEDMNKALLSKLAWSLAIQEERPWVKCLLAKYCKHESFWCVKPKSRDSFQWRCILDSRQRSLKDPSQLQLRVIL</sequence>
<dbReference type="AlphaFoldDB" id="A0A803Q3R3"/>
<dbReference type="Gramene" id="evm.model.07.1741">
    <property type="protein sequence ID" value="cds.evm.model.07.1741"/>
    <property type="gene ID" value="evm.TU.07.1741"/>
</dbReference>
<evidence type="ECO:0000313" key="2">
    <source>
        <dbReference type="Proteomes" id="UP000596661"/>
    </source>
</evidence>
<reference evidence="1" key="2">
    <citation type="submission" date="2021-03" db="UniProtKB">
        <authorList>
            <consortium name="EnsemblPlants"/>
        </authorList>
    </citation>
    <scope>IDENTIFICATION</scope>
</reference>
<protein>
    <submittedName>
        <fullName evidence="1">Uncharacterized protein</fullName>
    </submittedName>
</protein>